<protein>
    <submittedName>
        <fullName evidence="1">Uncharacterized protein</fullName>
    </submittedName>
</protein>
<name>A0A1Y1MP82_PHOPY</name>
<sequence length="99" mass="11796">MQSENKKNMYQQIHRTEVLKWNVQINLLINLALLFPSYNRNVYICCVNCMDNISTCRTEQMEIFVSTYTMSEQLVRTIRIRHLQLPKLKLQRKASTCVL</sequence>
<accession>A0A1Y1MP82</accession>
<reference evidence="1" key="1">
    <citation type="journal article" date="2016" name="Sci. Rep.">
        <title>Molecular characterization of firefly nuptial gifts: a multi-omics approach sheds light on postcopulatory sexual selection.</title>
        <authorList>
            <person name="Al-Wathiqui N."/>
            <person name="Fallon T.R."/>
            <person name="South A."/>
            <person name="Weng J.K."/>
            <person name="Lewis S.M."/>
        </authorList>
    </citation>
    <scope>NUCLEOTIDE SEQUENCE</scope>
</reference>
<evidence type="ECO:0000313" key="1">
    <source>
        <dbReference type="EMBL" id="JAV87472.1"/>
    </source>
</evidence>
<dbReference type="AlphaFoldDB" id="A0A1Y1MP82"/>
<dbReference type="EMBL" id="GEZM01025401">
    <property type="protein sequence ID" value="JAV87472.1"/>
    <property type="molecule type" value="Transcribed_RNA"/>
</dbReference>
<organism evidence="1">
    <name type="scientific">Photinus pyralis</name>
    <name type="common">Common eastern firefly</name>
    <name type="synonym">Lampyris pyralis</name>
    <dbReference type="NCBI Taxonomy" id="7054"/>
    <lineage>
        <taxon>Eukaryota</taxon>
        <taxon>Metazoa</taxon>
        <taxon>Ecdysozoa</taxon>
        <taxon>Arthropoda</taxon>
        <taxon>Hexapoda</taxon>
        <taxon>Insecta</taxon>
        <taxon>Pterygota</taxon>
        <taxon>Neoptera</taxon>
        <taxon>Endopterygota</taxon>
        <taxon>Coleoptera</taxon>
        <taxon>Polyphaga</taxon>
        <taxon>Elateriformia</taxon>
        <taxon>Elateroidea</taxon>
        <taxon>Lampyridae</taxon>
        <taxon>Lampyrinae</taxon>
        <taxon>Photinus</taxon>
    </lineage>
</organism>
<proteinExistence type="predicted"/>